<organism evidence="2 3">
    <name type="scientific">Gigaspora margarita</name>
    <dbReference type="NCBI Taxonomy" id="4874"/>
    <lineage>
        <taxon>Eukaryota</taxon>
        <taxon>Fungi</taxon>
        <taxon>Fungi incertae sedis</taxon>
        <taxon>Mucoromycota</taxon>
        <taxon>Glomeromycotina</taxon>
        <taxon>Glomeromycetes</taxon>
        <taxon>Diversisporales</taxon>
        <taxon>Gigasporaceae</taxon>
        <taxon>Gigaspora</taxon>
    </lineage>
</organism>
<sequence length="162" mass="18800">NRGVGMLDFDQILQSEIINNYFIESSEHVIKLTINTLRELNSRLVLQIDELRKENAEVKKNKTDTVKLTAENVELKDKVTKLEQKQTQVITNDQDASFTKDICNESKVSLSIQFLIEGQSDKNPDHFSELEHSPTRPESLAEFETFYHEILSMMIQLRFLNL</sequence>
<evidence type="ECO:0000313" key="2">
    <source>
        <dbReference type="EMBL" id="CAG8845634.1"/>
    </source>
</evidence>
<dbReference type="Proteomes" id="UP000789901">
    <property type="component" value="Unassembled WGS sequence"/>
</dbReference>
<feature type="non-terminal residue" evidence="2">
    <location>
        <position position="1"/>
    </location>
</feature>
<evidence type="ECO:0000313" key="3">
    <source>
        <dbReference type="Proteomes" id="UP000789901"/>
    </source>
</evidence>
<name>A0ABN7X1D2_GIGMA</name>
<evidence type="ECO:0000256" key="1">
    <source>
        <dbReference type="SAM" id="Coils"/>
    </source>
</evidence>
<gene>
    <name evidence="2" type="ORF">GMARGA_LOCUS37750</name>
</gene>
<feature type="coiled-coil region" evidence="1">
    <location>
        <begin position="34"/>
        <end position="85"/>
    </location>
</feature>
<keyword evidence="1" id="KW-0175">Coiled coil</keyword>
<reference evidence="2 3" key="1">
    <citation type="submission" date="2021-06" db="EMBL/GenBank/DDBJ databases">
        <authorList>
            <person name="Kallberg Y."/>
            <person name="Tangrot J."/>
            <person name="Rosling A."/>
        </authorList>
    </citation>
    <scope>NUCLEOTIDE SEQUENCE [LARGE SCALE GENOMIC DNA]</scope>
    <source>
        <strain evidence="2 3">120-4 pot B 10/14</strain>
    </source>
</reference>
<comment type="caution">
    <text evidence="2">The sequence shown here is derived from an EMBL/GenBank/DDBJ whole genome shotgun (WGS) entry which is preliminary data.</text>
</comment>
<accession>A0ABN7X1D2</accession>
<protein>
    <submittedName>
        <fullName evidence="2">5121_t:CDS:1</fullName>
    </submittedName>
</protein>
<proteinExistence type="predicted"/>
<keyword evidence="3" id="KW-1185">Reference proteome</keyword>
<dbReference type="EMBL" id="CAJVQB010080357">
    <property type="protein sequence ID" value="CAG8845634.1"/>
    <property type="molecule type" value="Genomic_DNA"/>
</dbReference>